<name>A0AAV7QHW5_PLEWA</name>
<accession>A0AAV7QHW5</accession>
<feature type="region of interest" description="Disordered" evidence="1">
    <location>
        <begin position="50"/>
        <end position="181"/>
    </location>
</feature>
<gene>
    <name evidence="2" type="ORF">NDU88_006417</name>
</gene>
<dbReference type="AlphaFoldDB" id="A0AAV7QHW5"/>
<protein>
    <submittedName>
        <fullName evidence="2">Uncharacterized protein</fullName>
    </submittedName>
</protein>
<feature type="compositionally biased region" description="Polar residues" evidence="1">
    <location>
        <begin position="148"/>
        <end position="157"/>
    </location>
</feature>
<evidence type="ECO:0000256" key="1">
    <source>
        <dbReference type="SAM" id="MobiDB-lite"/>
    </source>
</evidence>
<keyword evidence="3" id="KW-1185">Reference proteome</keyword>
<proteinExistence type="predicted"/>
<dbReference type="Proteomes" id="UP001066276">
    <property type="component" value="Chromosome 6"/>
</dbReference>
<dbReference type="EMBL" id="JANPWB010000010">
    <property type="protein sequence ID" value="KAJ1140056.1"/>
    <property type="molecule type" value="Genomic_DNA"/>
</dbReference>
<evidence type="ECO:0000313" key="2">
    <source>
        <dbReference type="EMBL" id="KAJ1140056.1"/>
    </source>
</evidence>
<feature type="compositionally biased region" description="Basic and acidic residues" evidence="1">
    <location>
        <begin position="167"/>
        <end position="181"/>
    </location>
</feature>
<sequence>MENRRRASMKSCLKPFSVEILGDKPLFPPIKTLHQGGRAATEQRRVEEQLVDLPGSEDQLRGIAIRRHQEQRRQKRHREHATGSPGTGVGGPASTRAGGSSAGKGTWPRPLRPTCKQPGNPQGRRKSNEWSSQQSAHTEIVRGRQSKRTGATMTNIPACQKLQRVARAREAPPHKTDYSAQ</sequence>
<reference evidence="2" key="1">
    <citation type="journal article" date="2022" name="bioRxiv">
        <title>Sequencing and chromosome-scale assembly of the giantPleurodeles waltlgenome.</title>
        <authorList>
            <person name="Brown T."/>
            <person name="Elewa A."/>
            <person name="Iarovenko S."/>
            <person name="Subramanian E."/>
            <person name="Araus A.J."/>
            <person name="Petzold A."/>
            <person name="Susuki M."/>
            <person name="Suzuki K.-i.T."/>
            <person name="Hayashi T."/>
            <person name="Toyoda A."/>
            <person name="Oliveira C."/>
            <person name="Osipova E."/>
            <person name="Leigh N.D."/>
            <person name="Simon A."/>
            <person name="Yun M.H."/>
        </authorList>
    </citation>
    <scope>NUCLEOTIDE SEQUENCE</scope>
    <source>
        <strain evidence="2">20211129_DDA</strain>
        <tissue evidence="2">Liver</tissue>
    </source>
</reference>
<evidence type="ECO:0000313" key="3">
    <source>
        <dbReference type="Proteomes" id="UP001066276"/>
    </source>
</evidence>
<comment type="caution">
    <text evidence="2">The sequence shown here is derived from an EMBL/GenBank/DDBJ whole genome shotgun (WGS) entry which is preliminary data.</text>
</comment>
<organism evidence="2 3">
    <name type="scientific">Pleurodeles waltl</name>
    <name type="common">Iberian ribbed newt</name>
    <dbReference type="NCBI Taxonomy" id="8319"/>
    <lineage>
        <taxon>Eukaryota</taxon>
        <taxon>Metazoa</taxon>
        <taxon>Chordata</taxon>
        <taxon>Craniata</taxon>
        <taxon>Vertebrata</taxon>
        <taxon>Euteleostomi</taxon>
        <taxon>Amphibia</taxon>
        <taxon>Batrachia</taxon>
        <taxon>Caudata</taxon>
        <taxon>Salamandroidea</taxon>
        <taxon>Salamandridae</taxon>
        <taxon>Pleurodelinae</taxon>
        <taxon>Pleurodeles</taxon>
    </lineage>
</organism>